<evidence type="ECO:0000256" key="2">
    <source>
        <dbReference type="SAM" id="MobiDB-lite"/>
    </source>
</evidence>
<keyword evidence="3" id="KW-1133">Transmembrane helix</keyword>
<dbReference type="STRING" id="1246626.BleG1_2863"/>
<proteinExistence type="predicted"/>
<dbReference type="Pfam" id="PF11611">
    <property type="entry name" value="DUF4352"/>
    <property type="match status" value="1"/>
</dbReference>
<evidence type="ECO:0000256" key="1">
    <source>
        <dbReference type="ARBA" id="ARBA00022729"/>
    </source>
</evidence>
<evidence type="ECO:0000259" key="4">
    <source>
        <dbReference type="Pfam" id="PF11611"/>
    </source>
</evidence>
<dbReference type="Gene3D" id="2.60.40.1240">
    <property type="match status" value="1"/>
</dbReference>
<dbReference type="InterPro" id="IPR029050">
    <property type="entry name" value="Immunoprotect_excell_Ig-like"/>
</dbReference>
<evidence type="ECO:0000313" key="6">
    <source>
        <dbReference type="Proteomes" id="UP000027142"/>
    </source>
</evidence>
<dbReference type="EMBL" id="CP003923">
    <property type="protein sequence ID" value="AIC95427.1"/>
    <property type="molecule type" value="Genomic_DNA"/>
</dbReference>
<sequence>MKKIFKIIMFVFIGIIGIGVIGALLGDDDNADTNNSEPATAEASEEATEDGTEEDGTEDDASEDEATEEETEAEETEQTVKIGEPLDVNDIIFTVNGYSTSDTVGDQYLNETANGEFLLFEVSIENTRSEALTMNSDFFKLIAGGSTYESDSMYSVYLGDDSIIYESINPGLTLNGVIPFDVPPGLDLSDAVIQAQTGIFGTEKGEIDISE</sequence>
<organism evidence="5 6">
    <name type="scientific">Shouchella lehensis G1</name>
    <dbReference type="NCBI Taxonomy" id="1246626"/>
    <lineage>
        <taxon>Bacteria</taxon>
        <taxon>Bacillati</taxon>
        <taxon>Bacillota</taxon>
        <taxon>Bacilli</taxon>
        <taxon>Bacillales</taxon>
        <taxon>Bacillaceae</taxon>
        <taxon>Shouchella</taxon>
    </lineage>
</organism>
<dbReference type="Proteomes" id="UP000027142">
    <property type="component" value="Chromosome"/>
</dbReference>
<dbReference type="KEGG" id="ble:BleG1_2863"/>
<dbReference type="PATRIC" id="fig|1246626.3.peg.2852"/>
<dbReference type="InterPro" id="IPR029051">
    <property type="entry name" value="DUF4352"/>
</dbReference>
<dbReference type="AlphaFoldDB" id="A0A060LZ06"/>
<accession>A0A060LZ06</accession>
<dbReference type="HOGENOM" id="CLU_072584_2_1_9"/>
<protein>
    <recommendedName>
        <fullName evidence="4">DUF4352 domain-containing protein</fullName>
    </recommendedName>
</protein>
<dbReference type="OrthoDB" id="2389763at2"/>
<feature type="transmembrane region" description="Helical" evidence="3">
    <location>
        <begin position="7"/>
        <end position="26"/>
    </location>
</feature>
<feature type="compositionally biased region" description="Acidic residues" evidence="2">
    <location>
        <begin position="43"/>
        <end position="77"/>
    </location>
</feature>
<gene>
    <name evidence="5" type="ORF">BleG1_2863</name>
</gene>
<feature type="region of interest" description="Disordered" evidence="2">
    <location>
        <begin position="32"/>
        <end position="81"/>
    </location>
</feature>
<evidence type="ECO:0000256" key="3">
    <source>
        <dbReference type="SAM" id="Phobius"/>
    </source>
</evidence>
<reference evidence="5 6" key="1">
    <citation type="journal article" date="2014" name="Gene">
        <title>A comparative genomic analysis of the alkalitolerant soil bacterium Bacillus lehensis G1.</title>
        <authorList>
            <person name="Noor Y.M."/>
            <person name="Samsulrizal N.H."/>
            <person name="Jema'on N.A."/>
            <person name="Low K.O."/>
            <person name="Ramli A.N."/>
            <person name="Alias N.I."/>
            <person name="Damis S.I."/>
            <person name="Fuzi S.F."/>
            <person name="Isa M.N."/>
            <person name="Murad A.M."/>
            <person name="Raih M.F."/>
            <person name="Bakar F.D."/>
            <person name="Najimudin N."/>
            <person name="Mahadi N.M."/>
            <person name="Illias R.M."/>
        </authorList>
    </citation>
    <scope>NUCLEOTIDE SEQUENCE [LARGE SCALE GENOMIC DNA]</scope>
    <source>
        <strain evidence="5 6">G1</strain>
    </source>
</reference>
<evidence type="ECO:0000313" key="5">
    <source>
        <dbReference type="EMBL" id="AIC95427.1"/>
    </source>
</evidence>
<keyword evidence="6" id="KW-1185">Reference proteome</keyword>
<dbReference type="RefSeq" id="WP_051667590.1">
    <property type="nucleotide sequence ID" value="NZ_CP003923.1"/>
</dbReference>
<name>A0A060LZ06_9BACI</name>
<feature type="domain" description="DUF4352" evidence="4">
    <location>
        <begin position="81"/>
        <end position="186"/>
    </location>
</feature>
<keyword evidence="3" id="KW-0472">Membrane</keyword>
<keyword evidence="3" id="KW-0812">Transmembrane</keyword>
<keyword evidence="1" id="KW-0732">Signal</keyword>
<dbReference type="eggNOG" id="ENOG5032TRR">
    <property type="taxonomic scope" value="Bacteria"/>
</dbReference>